<accession>A0A9X1NPP1</accession>
<name>A0A9X1NPP1_9ACTN</name>
<reference evidence="2" key="1">
    <citation type="submission" date="2021-11" db="EMBL/GenBank/DDBJ databases">
        <title>Streptomyces corallinus and Kineosporia corallina sp. nov., two new coral-derived marine actinobacteria.</title>
        <authorList>
            <person name="Buangrab K."/>
            <person name="Sutthacheep M."/>
            <person name="Yeemin T."/>
            <person name="Harunari E."/>
            <person name="Igarashi Y."/>
            <person name="Sripreechasak P."/>
            <person name="Kanchanasin P."/>
            <person name="Tanasupawat S."/>
            <person name="Phongsopitanun W."/>
        </authorList>
    </citation>
    <scope>NUCLEOTIDE SEQUENCE</scope>
    <source>
        <strain evidence="2">JCM 31032</strain>
    </source>
</reference>
<dbReference type="AlphaFoldDB" id="A0A9X1NPP1"/>
<protein>
    <submittedName>
        <fullName evidence="2">Uncharacterized protein</fullName>
    </submittedName>
</protein>
<sequence length="590" mass="63898">MWISDRANPSLSLANATLNRFGPHTKAAVVLVAANRLLQEATQAICAVSQYLRAAGVPPRLRLAIWAGLVLEVFHAQPALVVAAIQARAIQRSMSSRWASDIAKAGSIVTYARCEVGAGESTATADPWRPDQLDLVDRTLKELGLEESEGETGSERLDGIADAWCRRLLRVGRPGAGVIWIQEDTDGNRTAHTYQRVGAVVAPLIEEVLPQTGTPQASKPMLPPWPSAGEFSSLSTFQARAHVLAAFTAVNYLRFVRGHEKSRMQAHRDSRALIHQAAQGAADRLGPSDPATLLVQGYSEYLQLWDLVHDGDTAEQKLTSLARQALAGQRRTSAALKSANLDPGTASYLLEITSVALAERYQELQAEIPDLPRLLARAWRETLNARAATAALSADAESLNPAQRFHIASYANYLALRGTTADLRKSMNLNLAVLAVRSPAITAESTAPVASHAAVRDVHLNIASTAARLLPLLPARERTERAATQDRAVQHALAVIDDRSTVDLLNRSSRDPLLTRIARRLAPAMDLVLNEQPHTITGDRRARAQRLFDRAAGATAVAEADERPEQPASRATRDSLDDLVAEISRRLAGI</sequence>
<evidence type="ECO:0000313" key="3">
    <source>
        <dbReference type="Proteomes" id="UP001138997"/>
    </source>
</evidence>
<gene>
    <name evidence="2" type="ORF">LR394_39030</name>
</gene>
<dbReference type="Proteomes" id="UP001138997">
    <property type="component" value="Unassembled WGS sequence"/>
</dbReference>
<dbReference type="EMBL" id="JAJOMB010000036">
    <property type="protein sequence ID" value="MCD5316908.1"/>
    <property type="molecule type" value="Genomic_DNA"/>
</dbReference>
<feature type="region of interest" description="Disordered" evidence="1">
    <location>
        <begin position="555"/>
        <end position="575"/>
    </location>
</feature>
<evidence type="ECO:0000256" key="1">
    <source>
        <dbReference type="SAM" id="MobiDB-lite"/>
    </source>
</evidence>
<comment type="caution">
    <text evidence="2">The sequence shown here is derived from an EMBL/GenBank/DDBJ whole genome shotgun (WGS) entry which is preliminary data.</text>
</comment>
<keyword evidence="3" id="KW-1185">Reference proteome</keyword>
<dbReference type="RefSeq" id="WP_231449760.1">
    <property type="nucleotide sequence ID" value="NZ_JAJOMB010000036.1"/>
</dbReference>
<evidence type="ECO:0000313" key="2">
    <source>
        <dbReference type="EMBL" id="MCD5316908.1"/>
    </source>
</evidence>
<proteinExistence type="predicted"/>
<organism evidence="2 3">
    <name type="scientific">Kineosporia babensis</name>
    <dbReference type="NCBI Taxonomy" id="499548"/>
    <lineage>
        <taxon>Bacteria</taxon>
        <taxon>Bacillati</taxon>
        <taxon>Actinomycetota</taxon>
        <taxon>Actinomycetes</taxon>
        <taxon>Kineosporiales</taxon>
        <taxon>Kineosporiaceae</taxon>
        <taxon>Kineosporia</taxon>
    </lineage>
</organism>
<feature type="compositionally biased region" description="Basic and acidic residues" evidence="1">
    <location>
        <begin position="560"/>
        <end position="575"/>
    </location>
</feature>